<name>A0AAD6MTG7_9EURO</name>
<reference evidence="1" key="2">
    <citation type="submission" date="2023-01" db="EMBL/GenBank/DDBJ databases">
        <authorList>
            <person name="Petersen C."/>
        </authorList>
    </citation>
    <scope>NUCLEOTIDE SEQUENCE</scope>
    <source>
        <strain evidence="1">IBT 17514</strain>
    </source>
</reference>
<gene>
    <name evidence="1" type="ORF">N7493_008008</name>
</gene>
<reference evidence="1" key="1">
    <citation type="journal article" date="2023" name="IMA Fungus">
        <title>Comparative genomic study of the Penicillium genus elucidates a diverse pangenome and 15 lateral gene transfer events.</title>
        <authorList>
            <person name="Petersen C."/>
            <person name="Sorensen T."/>
            <person name="Nielsen M.R."/>
            <person name="Sondergaard T.E."/>
            <person name="Sorensen J.L."/>
            <person name="Fitzpatrick D.A."/>
            <person name="Frisvad J.C."/>
            <person name="Nielsen K.L."/>
        </authorList>
    </citation>
    <scope>NUCLEOTIDE SEQUENCE</scope>
    <source>
        <strain evidence="1">IBT 17514</strain>
    </source>
</reference>
<dbReference type="AlphaFoldDB" id="A0AAD6MTG7"/>
<keyword evidence="2" id="KW-1185">Reference proteome</keyword>
<organism evidence="1 2">
    <name type="scientific">Penicillium malachiteum</name>
    <dbReference type="NCBI Taxonomy" id="1324776"/>
    <lineage>
        <taxon>Eukaryota</taxon>
        <taxon>Fungi</taxon>
        <taxon>Dikarya</taxon>
        <taxon>Ascomycota</taxon>
        <taxon>Pezizomycotina</taxon>
        <taxon>Eurotiomycetes</taxon>
        <taxon>Eurotiomycetidae</taxon>
        <taxon>Eurotiales</taxon>
        <taxon>Aspergillaceae</taxon>
        <taxon>Penicillium</taxon>
    </lineage>
</organism>
<evidence type="ECO:0000313" key="1">
    <source>
        <dbReference type="EMBL" id="KAJ5716097.1"/>
    </source>
</evidence>
<protein>
    <submittedName>
        <fullName evidence="1">Uncharacterized protein</fullName>
    </submittedName>
</protein>
<comment type="caution">
    <text evidence="1">The sequence shown here is derived from an EMBL/GenBank/DDBJ whole genome shotgun (WGS) entry which is preliminary data.</text>
</comment>
<accession>A0AAD6MTG7</accession>
<evidence type="ECO:0000313" key="2">
    <source>
        <dbReference type="Proteomes" id="UP001215712"/>
    </source>
</evidence>
<dbReference type="Proteomes" id="UP001215712">
    <property type="component" value="Unassembled WGS sequence"/>
</dbReference>
<sequence>MEKPWGEDDWKSDTTSLASEIARGRVENGRRCEYTKIIFINLNDIKSPDRSNRYQSFKSEEYW</sequence>
<proteinExistence type="predicted"/>
<dbReference type="EMBL" id="JAQJAN010000012">
    <property type="protein sequence ID" value="KAJ5716097.1"/>
    <property type="molecule type" value="Genomic_DNA"/>
</dbReference>